<protein>
    <submittedName>
        <fullName evidence="2">Uncharacterized protein</fullName>
    </submittedName>
</protein>
<organism evidence="2 3">
    <name type="scientific">Conoideocrella luteorostrata</name>
    <dbReference type="NCBI Taxonomy" id="1105319"/>
    <lineage>
        <taxon>Eukaryota</taxon>
        <taxon>Fungi</taxon>
        <taxon>Dikarya</taxon>
        <taxon>Ascomycota</taxon>
        <taxon>Pezizomycotina</taxon>
        <taxon>Sordariomycetes</taxon>
        <taxon>Hypocreomycetidae</taxon>
        <taxon>Hypocreales</taxon>
        <taxon>Clavicipitaceae</taxon>
        <taxon>Conoideocrella</taxon>
    </lineage>
</organism>
<dbReference type="AlphaFoldDB" id="A0AAJ0FUF3"/>
<sequence>AAPGTKSNGLPPPPGGCVGRAARLVVEVDVDVGSKVDVGDNVDIGGNVDVDVDDELVVEASCAVDVGCCCVEVDVASVVVLEVDGLTSWLLVVVLELVLVLVIVIEVVKVLVASSVVVVDVAGGVSGGIRVKLCGGGRLTVDTGCVFAHKALTRLPSSAWFNSDFDPALTKTQDSWILTCTLVMASWHFEEQELPLRKFSAEQPCIGVLYANTHPNGTDSDAID</sequence>
<name>A0AAJ0FUF3_9HYPO</name>
<reference evidence="2" key="1">
    <citation type="submission" date="2023-06" db="EMBL/GenBank/DDBJ databases">
        <title>Conoideocrella luteorostrata (Hypocreales: Clavicipitaceae), a potential biocontrol fungus for elongate hemlock scale in United States Christmas tree production areas.</title>
        <authorList>
            <person name="Barrett H."/>
            <person name="Lovett B."/>
            <person name="Macias A.M."/>
            <person name="Stajich J.E."/>
            <person name="Kasson M.T."/>
        </authorList>
    </citation>
    <scope>NUCLEOTIDE SEQUENCE</scope>
    <source>
        <strain evidence="2">ARSEF 14590</strain>
    </source>
</reference>
<feature type="transmembrane region" description="Helical" evidence="1">
    <location>
        <begin position="86"/>
        <end position="105"/>
    </location>
</feature>
<keyword evidence="1" id="KW-1133">Transmembrane helix</keyword>
<evidence type="ECO:0000256" key="1">
    <source>
        <dbReference type="SAM" id="Phobius"/>
    </source>
</evidence>
<comment type="caution">
    <text evidence="2">The sequence shown here is derived from an EMBL/GenBank/DDBJ whole genome shotgun (WGS) entry which is preliminary data.</text>
</comment>
<evidence type="ECO:0000313" key="3">
    <source>
        <dbReference type="Proteomes" id="UP001251528"/>
    </source>
</evidence>
<evidence type="ECO:0000313" key="2">
    <source>
        <dbReference type="EMBL" id="KAK2589455.1"/>
    </source>
</evidence>
<accession>A0AAJ0FUF3</accession>
<dbReference type="EMBL" id="JASWJB010000678">
    <property type="protein sequence ID" value="KAK2589455.1"/>
    <property type="molecule type" value="Genomic_DNA"/>
</dbReference>
<dbReference type="Proteomes" id="UP001251528">
    <property type="component" value="Unassembled WGS sequence"/>
</dbReference>
<gene>
    <name evidence="2" type="ORF">QQS21_012866</name>
</gene>
<feature type="non-terminal residue" evidence="2">
    <location>
        <position position="1"/>
    </location>
</feature>
<keyword evidence="1" id="KW-0812">Transmembrane</keyword>
<proteinExistence type="predicted"/>
<keyword evidence="3" id="KW-1185">Reference proteome</keyword>
<keyword evidence="1" id="KW-0472">Membrane</keyword>